<comment type="subcellular location">
    <subcellularLocation>
        <location evidence="1">Membrane</location>
        <topology evidence="1">Multi-pass membrane protein</topology>
    </subcellularLocation>
</comment>
<proteinExistence type="predicted"/>
<evidence type="ECO:0000313" key="8">
    <source>
        <dbReference type="Proteomes" id="UP000181790"/>
    </source>
</evidence>
<dbReference type="SUPFAM" id="SSF103473">
    <property type="entry name" value="MFS general substrate transporter"/>
    <property type="match status" value="1"/>
</dbReference>
<keyword evidence="4 5" id="KW-0472">Membrane</keyword>
<comment type="caution">
    <text evidence="7">The sequence shown here is derived from an EMBL/GenBank/DDBJ whole genome shotgun (WGS) entry which is preliminary data.</text>
</comment>
<evidence type="ECO:0000259" key="6">
    <source>
        <dbReference type="PROSITE" id="PS50850"/>
    </source>
</evidence>
<evidence type="ECO:0000256" key="1">
    <source>
        <dbReference type="ARBA" id="ARBA00004141"/>
    </source>
</evidence>
<dbReference type="Gene3D" id="1.20.1250.20">
    <property type="entry name" value="MFS general substrate transporter like domains"/>
    <property type="match status" value="1"/>
</dbReference>
<gene>
    <name evidence="7" type="ORF">BLX24_12560</name>
</gene>
<keyword evidence="2 5" id="KW-0812">Transmembrane</keyword>
<feature type="transmembrane region" description="Helical" evidence="5">
    <location>
        <begin position="376"/>
        <end position="395"/>
    </location>
</feature>
<evidence type="ECO:0000256" key="3">
    <source>
        <dbReference type="ARBA" id="ARBA00022989"/>
    </source>
</evidence>
<dbReference type="Proteomes" id="UP000181790">
    <property type="component" value="Unassembled WGS sequence"/>
</dbReference>
<sequence>MMQPSIDLSQRPMTGFQVLMVAICFILNFNDGIDVLIVSFSSPEIIKDWGLSKVEMGYIFSAGLAGMTLGCFLIAPLADRLGRRRIFLVSVSMITMGMFGVWLCRSYGLMLALRFLTGLGIGGILPTMTATAAEFSNNKYRDFNVGLVQAGWPVGAILTGLFCARYIPVYGWHQAFFVAGCVSLLMLVLVWFFMTDSLEFMLNNPATGRLTTVNNLLQKLQLPRLETLPDRIEKGADAHLSALFMPGYRANTIKVWIAAFFGFLTLYTLMSWVPTIAKDSGLPFELATWVGIALNIGAALGSASIGAIGSRFGLRRSVLTFMLVAFLVMQLYAFLPLSTELIFGLVLLIGIFVQGGFNGIWPTLSRLYPARIRATGVGFTVGIGRFGAILGPLLFGYLSDAALSTPFLFVIFSVPLLVMGGCIWLLQAENL</sequence>
<dbReference type="PROSITE" id="PS00216">
    <property type="entry name" value="SUGAR_TRANSPORT_1"/>
    <property type="match status" value="1"/>
</dbReference>
<feature type="transmembrane region" description="Helical" evidence="5">
    <location>
        <begin position="318"/>
        <end position="335"/>
    </location>
</feature>
<protein>
    <submittedName>
        <fullName evidence="7">MFS transporter</fullName>
    </submittedName>
</protein>
<evidence type="ECO:0000256" key="5">
    <source>
        <dbReference type="SAM" id="Phobius"/>
    </source>
</evidence>
<dbReference type="PROSITE" id="PS50850">
    <property type="entry name" value="MFS"/>
    <property type="match status" value="1"/>
</dbReference>
<evidence type="ECO:0000313" key="7">
    <source>
        <dbReference type="EMBL" id="OIN59035.1"/>
    </source>
</evidence>
<feature type="domain" description="Major facilitator superfamily (MFS) profile" evidence="6">
    <location>
        <begin position="20"/>
        <end position="431"/>
    </location>
</feature>
<dbReference type="InterPro" id="IPR020846">
    <property type="entry name" value="MFS_dom"/>
</dbReference>
<name>A0A1S2VLD0_9BACT</name>
<reference evidence="7 8" key="1">
    <citation type="submission" date="2016-10" db="EMBL/GenBank/DDBJ databases">
        <title>Arsenicibacter rosenii gen. nov., sp. nov., an efficient arsenic-methylating bacterium isolated from an arsenic-contaminated paddy soil.</title>
        <authorList>
            <person name="Huang K."/>
        </authorList>
    </citation>
    <scope>NUCLEOTIDE SEQUENCE [LARGE SCALE GENOMIC DNA]</scope>
    <source>
        <strain evidence="7 8">SM-1</strain>
    </source>
</reference>
<evidence type="ECO:0000256" key="2">
    <source>
        <dbReference type="ARBA" id="ARBA00022692"/>
    </source>
</evidence>
<feature type="transmembrane region" description="Helical" evidence="5">
    <location>
        <begin position="407"/>
        <end position="426"/>
    </location>
</feature>
<feature type="transmembrane region" description="Helical" evidence="5">
    <location>
        <begin position="255"/>
        <end position="274"/>
    </location>
</feature>
<dbReference type="EMBL" id="MORL01000005">
    <property type="protein sequence ID" value="OIN59035.1"/>
    <property type="molecule type" value="Genomic_DNA"/>
</dbReference>
<dbReference type="CDD" id="cd17365">
    <property type="entry name" value="MFS_PcaK_like"/>
    <property type="match status" value="1"/>
</dbReference>
<feature type="transmembrane region" description="Helical" evidence="5">
    <location>
        <begin position="341"/>
        <end position="364"/>
    </location>
</feature>
<dbReference type="InterPro" id="IPR011701">
    <property type="entry name" value="MFS"/>
</dbReference>
<feature type="transmembrane region" description="Helical" evidence="5">
    <location>
        <begin position="145"/>
        <end position="167"/>
    </location>
</feature>
<feature type="transmembrane region" description="Helical" evidence="5">
    <location>
        <begin position="286"/>
        <end position="306"/>
    </location>
</feature>
<dbReference type="GO" id="GO:0005886">
    <property type="term" value="C:plasma membrane"/>
    <property type="evidence" value="ECO:0007669"/>
    <property type="project" value="TreeGrafter"/>
</dbReference>
<dbReference type="Pfam" id="PF07690">
    <property type="entry name" value="MFS_1"/>
    <property type="match status" value="2"/>
</dbReference>
<dbReference type="InterPro" id="IPR005829">
    <property type="entry name" value="Sugar_transporter_CS"/>
</dbReference>
<keyword evidence="8" id="KW-1185">Reference proteome</keyword>
<dbReference type="InterPro" id="IPR036259">
    <property type="entry name" value="MFS_trans_sf"/>
</dbReference>
<evidence type="ECO:0000256" key="4">
    <source>
        <dbReference type="ARBA" id="ARBA00023136"/>
    </source>
</evidence>
<feature type="transmembrane region" description="Helical" evidence="5">
    <location>
        <begin position="85"/>
        <end position="103"/>
    </location>
</feature>
<feature type="transmembrane region" description="Helical" evidence="5">
    <location>
        <begin position="173"/>
        <end position="194"/>
    </location>
</feature>
<keyword evidence="3 5" id="KW-1133">Transmembrane helix</keyword>
<dbReference type="OrthoDB" id="9787026at2"/>
<dbReference type="GO" id="GO:0046943">
    <property type="term" value="F:carboxylic acid transmembrane transporter activity"/>
    <property type="evidence" value="ECO:0007669"/>
    <property type="project" value="TreeGrafter"/>
</dbReference>
<dbReference type="PANTHER" id="PTHR23508">
    <property type="entry name" value="CARBOXYLIC ACID TRANSPORTER PROTEIN HOMOLOG"/>
    <property type="match status" value="1"/>
</dbReference>
<dbReference type="PANTHER" id="PTHR23508:SF10">
    <property type="entry name" value="CARBOXYLIC ACID TRANSPORTER PROTEIN HOMOLOG"/>
    <property type="match status" value="1"/>
</dbReference>
<feature type="transmembrane region" description="Helical" evidence="5">
    <location>
        <begin position="109"/>
        <end position="133"/>
    </location>
</feature>
<dbReference type="AlphaFoldDB" id="A0A1S2VLD0"/>
<accession>A0A1S2VLD0</accession>
<organism evidence="7 8">
    <name type="scientific">Arsenicibacter rosenii</name>
    <dbReference type="NCBI Taxonomy" id="1750698"/>
    <lineage>
        <taxon>Bacteria</taxon>
        <taxon>Pseudomonadati</taxon>
        <taxon>Bacteroidota</taxon>
        <taxon>Cytophagia</taxon>
        <taxon>Cytophagales</taxon>
        <taxon>Spirosomataceae</taxon>
        <taxon>Arsenicibacter</taxon>
    </lineage>
</organism>
<feature type="transmembrane region" description="Helical" evidence="5">
    <location>
        <begin position="58"/>
        <end position="78"/>
    </location>
</feature>